<keyword evidence="3" id="KW-0804">Transcription</keyword>
<dbReference type="GeneID" id="97278344"/>
<dbReference type="SUPFAM" id="SSF47413">
    <property type="entry name" value="lambda repressor-like DNA-binding domains"/>
    <property type="match status" value="1"/>
</dbReference>
<feature type="compositionally biased region" description="Basic residues" evidence="4">
    <location>
        <begin position="330"/>
        <end position="340"/>
    </location>
</feature>
<name>A0A1N6ICB4_9GAMM</name>
<evidence type="ECO:0000256" key="3">
    <source>
        <dbReference type="ARBA" id="ARBA00023163"/>
    </source>
</evidence>
<evidence type="ECO:0000313" key="6">
    <source>
        <dbReference type="EMBL" id="SIN60815.1"/>
    </source>
</evidence>
<dbReference type="InterPro" id="IPR000843">
    <property type="entry name" value="HTH_LacI"/>
</dbReference>
<evidence type="ECO:0000259" key="5">
    <source>
        <dbReference type="PROSITE" id="PS50932"/>
    </source>
</evidence>
<sequence>MNRKSVTSRDVAKLAGVSQSAVSRSFSPDAKVAEKTRKKVMAAARELGYRPNSIARSLITRSSRTIAVVTYSLENPFYSFMLEKASRYFQQQGYHLQLFFAPSDNGFDTVIDDIIRSQVEGVLMLAITLDSTQAKEVADFGIPCVVINRTVNFDGISQVGSDNHSGGYWAGHYLASLGHRRIAYIAGLPNSSTDLQRKAGFLEGLAKDGLTCHAVEIGNYRYADACHATRRLFASLPSPDALFCANDLMAIAAIDTLRHEFGLSVPEDVSIIGFDDVPMAAWPSHSLTTLKQPVEFMASKATELLMAQINQVDTAPENIMLPVTPMLRSSTRRSIHHSKKSLKELSDAHHRSAR</sequence>
<dbReference type="InterPro" id="IPR046335">
    <property type="entry name" value="LacI/GalR-like_sensor"/>
</dbReference>
<dbReference type="RefSeq" id="WP_074211008.1">
    <property type="nucleotide sequence ID" value="NZ_BJOI01000090.1"/>
</dbReference>
<evidence type="ECO:0000313" key="7">
    <source>
        <dbReference type="Proteomes" id="UP000185024"/>
    </source>
</evidence>
<gene>
    <name evidence="6" type="ORF">SAMN05878438_0278</name>
</gene>
<reference evidence="6 7" key="1">
    <citation type="submission" date="2016-11" db="EMBL/GenBank/DDBJ databases">
        <authorList>
            <person name="Jaros S."/>
            <person name="Januszkiewicz K."/>
            <person name="Wedrychowicz H."/>
        </authorList>
    </citation>
    <scope>NUCLEOTIDE SEQUENCE [LARGE SCALE GENOMIC DNA]</scope>
    <source>
        <strain evidence="6 7">ACAM 239</strain>
    </source>
</reference>
<evidence type="ECO:0000256" key="4">
    <source>
        <dbReference type="SAM" id="MobiDB-lite"/>
    </source>
</evidence>
<dbReference type="CDD" id="cd01392">
    <property type="entry name" value="HTH_LacI"/>
    <property type="match status" value="1"/>
</dbReference>
<keyword evidence="1" id="KW-0805">Transcription regulation</keyword>
<accession>A0A1N6ICB4</accession>
<feature type="compositionally biased region" description="Basic and acidic residues" evidence="4">
    <location>
        <begin position="341"/>
        <end position="354"/>
    </location>
</feature>
<keyword evidence="2" id="KW-0238">DNA-binding</keyword>
<dbReference type="InterPro" id="IPR010982">
    <property type="entry name" value="Lambda_DNA-bd_dom_sf"/>
</dbReference>
<dbReference type="Proteomes" id="UP000185024">
    <property type="component" value="Unassembled WGS sequence"/>
</dbReference>
<feature type="domain" description="HTH lacI-type" evidence="5">
    <location>
        <begin position="6"/>
        <end position="60"/>
    </location>
</feature>
<dbReference type="GO" id="GO:0003700">
    <property type="term" value="F:DNA-binding transcription factor activity"/>
    <property type="evidence" value="ECO:0007669"/>
    <property type="project" value="TreeGrafter"/>
</dbReference>
<dbReference type="PANTHER" id="PTHR30146">
    <property type="entry name" value="LACI-RELATED TRANSCRIPTIONAL REPRESSOR"/>
    <property type="match status" value="1"/>
</dbReference>
<protein>
    <submittedName>
        <fullName evidence="6">Transcriptional regulator, LacI family</fullName>
    </submittedName>
</protein>
<dbReference type="Gene3D" id="1.10.260.40">
    <property type="entry name" value="lambda repressor-like DNA-binding domains"/>
    <property type="match status" value="1"/>
</dbReference>
<dbReference type="Gene3D" id="3.40.50.2300">
    <property type="match status" value="2"/>
</dbReference>
<proteinExistence type="predicted"/>
<dbReference type="AlphaFoldDB" id="A0A1N6ICB4"/>
<organism evidence="6 7">
    <name type="scientific">Vreelandella aquamarina</name>
    <dbReference type="NCBI Taxonomy" id="77097"/>
    <lineage>
        <taxon>Bacteria</taxon>
        <taxon>Pseudomonadati</taxon>
        <taxon>Pseudomonadota</taxon>
        <taxon>Gammaproteobacteria</taxon>
        <taxon>Oceanospirillales</taxon>
        <taxon>Halomonadaceae</taxon>
        <taxon>Vreelandella</taxon>
    </lineage>
</organism>
<evidence type="ECO:0000256" key="2">
    <source>
        <dbReference type="ARBA" id="ARBA00023125"/>
    </source>
</evidence>
<dbReference type="EMBL" id="FSQX01000001">
    <property type="protein sequence ID" value="SIN60815.1"/>
    <property type="molecule type" value="Genomic_DNA"/>
</dbReference>
<dbReference type="Pfam" id="PF00356">
    <property type="entry name" value="LacI"/>
    <property type="match status" value="1"/>
</dbReference>
<feature type="region of interest" description="Disordered" evidence="4">
    <location>
        <begin position="330"/>
        <end position="354"/>
    </location>
</feature>
<dbReference type="GO" id="GO:0000976">
    <property type="term" value="F:transcription cis-regulatory region binding"/>
    <property type="evidence" value="ECO:0007669"/>
    <property type="project" value="TreeGrafter"/>
</dbReference>
<dbReference type="InterPro" id="IPR028082">
    <property type="entry name" value="Peripla_BP_I"/>
</dbReference>
<dbReference type="CDD" id="cd06278">
    <property type="entry name" value="PBP1_LacI-like"/>
    <property type="match status" value="1"/>
</dbReference>
<dbReference type="PANTHER" id="PTHR30146:SF109">
    <property type="entry name" value="HTH-TYPE TRANSCRIPTIONAL REGULATOR GALS"/>
    <property type="match status" value="1"/>
</dbReference>
<dbReference type="SMART" id="SM00354">
    <property type="entry name" value="HTH_LACI"/>
    <property type="match status" value="1"/>
</dbReference>
<dbReference type="SUPFAM" id="SSF53822">
    <property type="entry name" value="Periplasmic binding protein-like I"/>
    <property type="match status" value="1"/>
</dbReference>
<evidence type="ECO:0000256" key="1">
    <source>
        <dbReference type="ARBA" id="ARBA00023015"/>
    </source>
</evidence>
<dbReference type="PROSITE" id="PS50932">
    <property type="entry name" value="HTH_LACI_2"/>
    <property type="match status" value="1"/>
</dbReference>
<dbReference type="Pfam" id="PF13377">
    <property type="entry name" value="Peripla_BP_3"/>
    <property type="match status" value="1"/>
</dbReference>